<keyword evidence="1" id="KW-1133">Transmembrane helix</keyword>
<dbReference type="AlphaFoldDB" id="A0A927H9Z2"/>
<sequence>MRKVSHLVRTTIKPISWFLFVLLFYLFIDSYFSLFLLTISFIILFYLVFSTKMYRKNVQFDIVAPKMMNKNERGECYIEAKNHTIWPISKVKCTVEIHHLLTGEVKKQDVFFSLNSKTTERIYLQIENQYCGTVKLCMEKATCYDFLSVFSTTIDLKVNTSICMLPEIFEIDMLLLEEKSTQMSTSMLASNQAGANSQELISIKEYIPGDNVKQIHWKLSSKLGDLYVKELSNPVDEAIFVFLETNITTQVSLGVLDSLLESFVSVSNSLLKRNYPHYLGWYDSSLSTMRVEAVSSVNHLMSLTESLMQIEMKVQKELPVLGTIPPCSHLVYITTEMGDFKTKMKNQSIHVTMLHCQESSTDQEKAVNKSGVVVFTPEGMKEDLHQLII</sequence>
<dbReference type="Proteomes" id="UP000602076">
    <property type="component" value="Unassembled WGS sequence"/>
</dbReference>
<reference evidence="2" key="1">
    <citation type="submission" date="2020-09" db="EMBL/GenBank/DDBJ databases">
        <title>Bacillus faecalis sp. nov., a moderately halophilic bacterium isolated from cow faeces.</title>
        <authorList>
            <person name="Jiang L."/>
            <person name="Lee J."/>
        </authorList>
    </citation>
    <scope>NUCLEOTIDE SEQUENCE</scope>
    <source>
        <strain evidence="2">AGMB 02131</strain>
    </source>
</reference>
<keyword evidence="1" id="KW-0472">Membrane</keyword>
<accession>A0A927H9Z2</accession>
<proteinExistence type="predicted"/>
<dbReference type="RefSeq" id="WP_190996943.1">
    <property type="nucleotide sequence ID" value="NZ_JACXSI010000006.1"/>
</dbReference>
<keyword evidence="3" id="KW-1185">Reference proteome</keyword>
<name>A0A927H9Z2_9BACI</name>
<comment type="caution">
    <text evidence="2">The sequence shown here is derived from an EMBL/GenBank/DDBJ whole genome shotgun (WGS) entry which is preliminary data.</text>
</comment>
<evidence type="ECO:0000256" key="1">
    <source>
        <dbReference type="SAM" id="Phobius"/>
    </source>
</evidence>
<evidence type="ECO:0000313" key="3">
    <source>
        <dbReference type="Proteomes" id="UP000602076"/>
    </source>
</evidence>
<evidence type="ECO:0000313" key="2">
    <source>
        <dbReference type="EMBL" id="MBD3107394.1"/>
    </source>
</evidence>
<feature type="transmembrane region" description="Helical" evidence="1">
    <location>
        <begin position="31"/>
        <end position="49"/>
    </location>
</feature>
<keyword evidence="1" id="KW-0812">Transmembrane</keyword>
<dbReference type="EMBL" id="JACXSI010000006">
    <property type="protein sequence ID" value="MBD3107394.1"/>
    <property type="molecule type" value="Genomic_DNA"/>
</dbReference>
<protein>
    <submittedName>
        <fullName evidence="2">DUF58 domain-containing protein</fullName>
    </submittedName>
</protein>
<gene>
    <name evidence="2" type="ORF">IEO70_03370</name>
</gene>
<dbReference type="PANTHER" id="PTHR34351">
    <property type="entry name" value="SLR1927 PROTEIN-RELATED"/>
    <property type="match status" value="1"/>
</dbReference>
<organism evidence="2 3">
    <name type="scientific">Peribacillus faecalis</name>
    <dbReference type="NCBI Taxonomy" id="2772559"/>
    <lineage>
        <taxon>Bacteria</taxon>
        <taxon>Bacillati</taxon>
        <taxon>Bacillota</taxon>
        <taxon>Bacilli</taxon>
        <taxon>Bacillales</taxon>
        <taxon>Bacillaceae</taxon>
        <taxon>Peribacillus</taxon>
    </lineage>
</organism>